<accession>A0A4Y3WRL4</accession>
<feature type="region of interest" description="Disordered" evidence="1">
    <location>
        <begin position="61"/>
        <end position="127"/>
    </location>
</feature>
<feature type="compositionally biased region" description="Polar residues" evidence="1">
    <location>
        <begin position="7"/>
        <end position="16"/>
    </location>
</feature>
<protein>
    <submittedName>
        <fullName evidence="2">Uncharacterized protein</fullName>
    </submittedName>
</protein>
<evidence type="ECO:0000256" key="1">
    <source>
        <dbReference type="SAM" id="MobiDB-lite"/>
    </source>
</evidence>
<dbReference type="EMBL" id="BJNG01000035">
    <property type="protein sequence ID" value="GEC21527.1"/>
    <property type="molecule type" value="Genomic_DNA"/>
</dbReference>
<evidence type="ECO:0000313" key="3">
    <source>
        <dbReference type="Proteomes" id="UP000320338"/>
    </source>
</evidence>
<dbReference type="Proteomes" id="UP000320338">
    <property type="component" value="Unassembled WGS sequence"/>
</dbReference>
<sequence length="127" mass="13324">MAPRVPSVTTSGSTQRRSSDRHTAADVYVVPRSIPSWYPMAVPSCPRWRAFSSPSERSAHALAPILDHDPIGDASPNPLTPPGAIPHPSPGADCVRSPMARDPPIPNVLLNAGPAGTPALPHTLESS</sequence>
<keyword evidence="3" id="KW-1185">Reference proteome</keyword>
<comment type="caution">
    <text evidence="2">The sequence shown here is derived from an EMBL/GenBank/DDBJ whole genome shotgun (WGS) entry which is preliminary data.</text>
</comment>
<feature type="compositionally biased region" description="Pro residues" evidence="1">
    <location>
        <begin position="78"/>
        <end position="89"/>
    </location>
</feature>
<proteinExistence type="predicted"/>
<gene>
    <name evidence="2" type="ORF">PHY01_38100</name>
</gene>
<dbReference type="AlphaFoldDB" id="A0A4Y3WRL4"/>
<reference evidence="2 3" key="1">
    <citation type="submission" date="2019-06" db="EMBL/GenBank/DDBJ databases">
        <title>Whole genome shotgun sequence of Pseudonocardia hydrocarbonoxydans NBRC 14498.</title>
        <authorList>
            <person name="Hosoyama A."/>
            <person name="Uohara A."/>
            <person name="Ohji S."/>
            <person name="Ichikawa N."/>
        </authorList>
    </citation>
    <scope>NUCLEOTIDE SEQUENCE [LARGE SCALE GENOMIC DNA]</scope>
    <source>
        <strain evidence="2 3">NBRC 14498</strain>
    </source>
</reference>
<evidence type="ECO:0000313" key="2">
    <source>
        <dbReference type="EMBL" id="GEC21527.1"/>
    </source>
</evidence>
<name>A0A4Y3WRL4_9PSEU</name>
<organism evidence="2 3">
    <name type="scientific">Pseudonocardia hydrocarbonoxydans</name>
    <dbReference type="NCBI Taxonomy" id="76726"/>
    <lineage>
        <taxon>Bacteria</taxon>
        <taxon>Bacillati</taxon>
        <taxon>Actinomycetota</taxon>
        <taxon>Actinomycetes</taxon>
        <taxon>Pseudonocardiales</taxon>
        <taxon>Pseudonocardiaceae</taxon>
        <taxon>Pseudonocardia</taxon>
    </lineage>
</organism>
<feature type="region of interest" description="Disordered" evidence="1">
    <location>
        <begin position="1"/>
        <end position="24"/>
    </location>
</feature>